<dbReference type="Pfam" id="PF13385">
    <property type="entry name" value="Laminin_G_3"/>
    <property type="match status" value="1"/>
</dbReference>
<dbReference type="GO" id="GO:0030246">
    <property type="term" value="F:carbohydrate binding"/>
    <property type="evidence" value="ECO:0007669"/>
    <property type="project" value="UniProtKB-KW"/>
</dbReference>
<dbReference type="GO" id="GO:0004553">
    <property type="term" value="F:hydrolase activity, hydrolyzing O-glycosyl compounds"/>
    <property type="evidence" value="ECO:0007669"/>
    <property type="project" value="UniProtKB-ARBA"/>
</dbReference>
<dbReference type="AlphaFoldDB" id="A0A2M9CRK0"/>
<sequence length="276" mass="29810">MKRYIALLMIVSFWMLISSCYKKFDPHSYMPALTIGGYTSASEVGASHLVAYWAFNGNLIDSVSGTSGTGTNVAFAGGVKGQAVKIGNANSYVLFPADPRLASLQSFTLTFWVNAQQNTTGTGGILSLSDTTNFWGNLDVFFENGSTPNYGLLKIHVFNNGADAWLGNYQINNLWGVWTNIAISYDAASSTFKVFVNGNKITTQTVSNYGPIHFVDAGPLVFGTSQFNTTPSLTSATGSQPWASFLNGLLDEVRVYDQALSENDINALVRLEGRGK</sequence>
<comment type="caution">
    <text evidence="1">The sequence shown here is derived from an EMBL/GenBank/DDBJ whole genome shotgun (WGS) entry which is preliminary data.</text>
</comment>
<gene>
    <name evidence="1" type="ORF">BXY57_0023</name>
</gene>
<evidence type="ECO:0000313" key="2">
    <source>
        <dbReference type="Proteomes" id="UP000230000"/>
    </source>
</evidence>
<reference evidence="1 2" key="1">
    <citation type="submission" date="2017-11" db="EMBL/GenBank/DDBJ databases">
        <title>Genomic Encyclopedia of Archaeal and Bacterial Type Strains, Phase II (KMG-II): From Individual Species to Whole Genera.</title>
        <authorList>
            <person name="Goeker M."/>
        </authorList>
    </citation>
    <scope>NUCLEOTIDE SEQUENCE [LARGE SCALE GENOMIC DNA]</scope>
    <source>
        <strain evidence="1 2">DSM 27268</strain>
    </source>
</reference>
<keyword evidence="1" id="KW-0430">Lectin</keyword>
<keyword evidence="2" id="KW-1185">Reference proteome</keyword>
<protein>
    <submittedName>
        <fullName evidence="1">Concanavalin A-like lectin/glucanase superfamily protein</fullName>
    </submittedName>
</protein>
<proteinExistence type="predicted"/>
<dbReference type="OrthoDB" id="9814380at2"/>
<accession>A0A2M9CRK0</accession>
<dbReference type="GO" id="GO:0005975">
    <property type="term" value="P:carbohydrate metabolic process"/>
    <property type="evidence" value="ECO:0007669"/>
    <property type="project" value="UniProtKB-ARBA"/>
</dbReference>
<dbReference type="EMBL" id="PGFG01000001">
    <property type="protein sequence ID" value="PJJ74465.1"/>
    <property type="molecule type" value="Genomic_DNA"/>
</dbReference>
<dbReference type="InterPro" id="IPR013320">
    <property type="entry name" value="ConA-like_dom_sf"/>
</dbReference>
<dbReference type="RefSeq" id="WP_100313189.1">
    <property type="nucleotide sequence ID" value="NZ_PGFG01000001.1"/>
</dbReference>
<dbReference type="Proteomes" id="UP000230000">
    <property type="component" value="Unassembled WGS sequence"/>
</dbReference>
<organism evidence="1 2">
    <name type="scientific">Thermoflavifilum aggregans</name>
    <dbReference type="NCBI Taxonomy" id="454188"/>
    <lineage>
        <taxon>Bacteria</taxon>
        <taxon>Pseudomonadati</taxon>
        <taxon>Bacteroidota</taxon>
        <taxon>Chitinophagia</taxon>
        <taxon>Chitinophagales</taxon>
        <taxon>Chitinophagaceae</taxon>
        <taxon>Thermoflavifilum</taxon>
    </lineage>
</organism>
<dbReference type="SUPFAM" id="SSF49899">
    <property type="entry name" value="Concanavalin A-like lectins/glucanases"/>
    <property type="match status" value="1"/>
</dbReference>
<name>A0A2M9CRK0_9BACT</name>
<evidence type="ECO:0000313" key="1">
    <source>
        <dbReference type="EMBL" id="PJJ74465.1"/>
    </source>
</evidence>
<dbReference type="PROSITE" id="PS51257">
    <property type="entry name" value="PROKAR_LIPOPROTEIN"/>
    <property type="match status" value="1"/>
</dbReference>
<dbReference type="Gene3D" id="2.60.120.200">
    <property type="match status" value="1"/>
</dbReference>